<comment type="caution">
    <text evidence="3">The sequence shown here is derived from an EMBL/GenBank/DDBJ whole genome shotgun (WGS) entry which is preliminary data.</text>
</comment>
<keyword evidence="2" id="KW-1133">Transmembrane helix</keyword>
<dbReference type="Pfam" id="PF07332">
    <property type="entry name" value="Phage_holin_3_6"/>
    <property type="match status" value="1"/>
</dbReference>
<dbReference type="OrthoDB" id="7392290at2"/>
<dbReference type="AlphaFoldDB" id="A0A6I4T100"/>
<protein>
    <submittedName>
        <fullName evidence="3">Phage holin family protein</fullName>
    </submittedName>
</protein>
<name>A0A6I4T100_9SPHN</name>
<feature type="region of interest" description="Disordered" evidence="1">
    <location>
        <begin position="1"/>
        <end position="29"/>
    </location>
</feature>
<organism evidence="3 4">
    <name type="scientific">Altericroceibacterium endophyticum</name>
    <dbReference type="NCBI Taxonomy" id="1808508"/>
    <lineage>
        <taxon>Bacteria</taxon>
        <taxon>Pseudomonadati</taxon>
        <taxon>Pseudomonadota</taxon>
        <taxon>Alphaproteobacteria</taxon>
        <taxon>Sphingomonadales</taxon>
        <taxon>Erythrobacteraceae</taxon>
        <taxon>Altericroceibacterium</taxon>
    </lineage>
</organism>
<evidence type="ECO:0000313" key="4">
    <source>
        <dbReference type="Proteomes" id="UP000438476"/>
    </source>
</evidence>
<evidence type="ECO:0000256" key="1">
    <source>
        <dbReference type="SAM" id="MobiDB-lite"/>
    </source>
</evidence>
<dbReference type="RefSeq" id="WP_160735012.1">
    <property type="nucleotide sequence ID" value="NZ_WTYT01000001.1"/>
</dbReference>
<feature type="transmembrane region" description="Helical" evidence="2">
    <location>
        <begin position="76"/>
        <end position="101"/>
    </location>
</feature>
<reference evidence="3 4" key="1">
    <citation type="submission" date="2019-12" db="EMBL/GenBank/DDBJ databases">
        <title>Genomic-based taxomic classification of the family Erythrobacteraceae.</title>
        <authorList>
            <person name="Xu L."/>
        </authorList>
    </citation>
    <scope>NUCLEOTIDE SEQUENCE [LARGE SCALE GENOMIC DNA]</scope>
    <source>
        <strain evidence="3 4">LMG 29518</strain>
    </source>
</reference>
<keyword evidence="2" id="KW-0812">Transmembrane</keyword>
<feature type="transmembrane region" description="Helical" evidence="2">
    <location>
        <begin position="107"/>
        <end position="128"/>
    </location>
</feature>
<keyword evidence="2" id="KW-0472">Membrane</keyword>
<keyword evidence="4" id="KW-1185">Reference proteome</keyword>
<sequence length="154" mass="16616">MTSTQRDGLPTPPEDGEIRLPDPPGAEDDHYHGDGFEERSILDDLLALYEDVKIYIEAELNFQKSRLKFTLKSLKLAAAFGGVALVCVFLALIGLTVGLIIALTPIITAWGATFLVVGGLLIIAYASVKKLIDKVKAVSRAFAKDDNSEVGNDV</sequence>
<accession>A0A6I4T100</accession>
<dbReference type="InterPro" id="IPR009937">
    <property type="entry name" value="Phage_holin_3_6"/>
</dbReference>
<gene>
    <name evidence="3" type="ORF">GRI91_02365</name>
</gene>
<dbReference type="EMBL" id="WTYT01000001">
    <property type="protein sequence ID" value="MXO64596.1"/>
    <property type="molecule type" value="Genomic_DNA"/>
</dbReference>
<proteinExistence type="predicted"/>
<dbReference type="Proteomes" id="UP000438476">
    <property type="component" value="Unassembled WGS sequence"/>
</dbReference>
<evidence type="ECO:0000313" key="3">
    <source>
        <dbReference type="EMBL" id="MXO64596.1"/>
    </source>
</evidence>
<evidence type="ECO:0000256" key="2">
    <source>
        <dbReference type="SAM" id="Phobius"/>
    </source>
</evidence>